<dbReference type="OMA" id="AVSYPMY"/>
<dbReference type="InterPro" id="IPR018200">
    <property type="entry name" value="USP_CS"/>
</dbReference>
<evidence type="ECO:0000259" key="10">
    <source>
        <dbReference type="PROSITE" id="PS50235"/>
    </source>
</evidence>
<comment type="catalytic activity">
    <reaction evidence="1">
        <text>Thiol-dependent hydrolysis of ester, thioester, amide, peptide and isopeptide bonds formed by the C-terminal Gly of ubiquitin (a 76-residue protein attached to proteins as an intracellular targeting signal).</text>
        <dbReference type="EC" id="3.4.19.12"/>
    </reaction>
</comment>
<feature type="region of interest" description="Disordered" evidence="8">
    <location>
        <begin position="597"/>
        <end position="664"/>
    </location>
</feature>
<feature type="compositionally biased region" description="Low complexity" evidence="8">
    <location>
        <begin position="203"/>
        <end position="212"/>
    </location>
</feature>
<feature type="transmembrane region" description="Helical" evidence="9">
    <location>
        <begin position="850"/>
        <end position="866"/>
    </location>
</feature>
<proteinExistence type="inferred from homology"/>
<keyword evidence="5" id="KW-0833">Ubl conjugation pathway</keyword>
<dbReference type="Pfam" id="PF00443">
    <property type="entry name" value="UCH"/>
    <property type="match status" value="1"/>
</dbReference>
<feature type="compositionally biased region" description="Acidic residues" evidence="8">
    <location>
        <begin position="284"/>
        <end position="296"/>
    </location>
</feature>
<feature type="compositionally biased region" description="Low complexity" evidence="8">
    <location>
        <begin position="251"/>
        <end position="283"/>
    </location>
</feature>
<evidence type="ECO:0000256" key="8">
    <source>
        <dbReference type="SAM" id="MobiDB-lite"/>
    </source>
</evidence>
<accession>G0WCZ8</accession>
<dbReference type="PROSITE" id="PS50235">
    <property type="entry name" value="USP_3"/>
    <property type="match status" value="1"/>
</dbReference>
<evidence type="ECO:0000313" key="12">
    <source>
        <dbReference type="Proteomes" id="UP000000689"/>
    </source>
</evidence>
<keyword evidence="7" id="KW-0788">Thiol protease</keyword>
<comment type="similarity">
    <text evidence="2">Belongs to the peptidase C19 family.</text>
</comment>
<dbReference type="GO" id="GO:0005829">
    <property type="term" value="C:cytosol"/>
    <property type="evidence" value="ECO:0007669"/>
    <property type="project" value="TreeGrafter"/>
</dbReference>
<evidence type="ECO:0000256" key="2">
    <source>
        <dbReference type="ARBA" id="ARBA00009085"/>
    </source>
</evidence>
<feature type="compositionally biased region" description="Low complexity" evidence="8">
    <location>
        <begin position="65"/>
        <end position="76"/>
    </location>
</feature>
<sequence>MNSRETLKPLVDRILNNPLQFKEASFASTSNFKNNNNTEKASYIMIGTKKNHTNTSIDTSKKNKGNTNTSKSGNNNKKLKEQVKPKSMAEALHLYTTSSSTSTSASASDLTTSLPDSKRSTVTFNDTASEDDSDNAYNDSSSSSSSSNSDAPHSISKVIQTNTANNTDNNVSNESSPPDSKDEVYYEAKEYPTKIDQLASEISSELSAQENSSNEEEEEDLGIPIDINFNSNDDDGSSSMKKTLDLNVQISSSSSPASLPASTIVSTSSSPSQSESPDNSTSDNDNDDDADDDSVDQDFKIGENTKASIDENDSDDDDDSEDLEIDSISDSEKIQLQEENEQYMNSIQDKKQNNILEESRVEDEDEDEDDSDEEDGHTLRHKTPSSKKSLSTPPSEKECKSTPATNLQDFYQFNEIITDEGSIIPSNIIKNWGPVFANLRPKGLINHGVTCYTNAAVQAMVHIPAVQHYLFDILRGKYKNIDPNSVSYTLAETTRRMWLSNKKGNKKVIAYYNPNELIERLDDINWSMNPYNQEDSHEYFMSLMSKLQENSVPIGRNMTESIIYDIFGGLLEQTVTCKSCGGVSKTEQEFYDLSLDLNGKRNNPAKDVQQSQEQVQSDHHHSDDGNDAEEDSDNGIAENGKNVQQPNAIIPRSQSPQEIIPKQTKARKYTIEKAIRDFFNPELLKVDKNDKGYVCEKCNKTTNAIKRSTILRAPETLVVHLKKFRFNGSTSSKMKQAVSYPMYLDITEYCESSKKVLPAKYQLLSVVVHEGRSLSSGHYIAHCRQPDGTWATYDDELINKISELKLLTEPNAYYLVYTRLTPRAIPLKDSLPKNKVIDIPLKKKIRTMKIMGRTPIIIIIIIIIILERNF</sequence>
<dbReference type="GO" id="GO:0004843">
    <property type="term" value="F:cysteine-type deubiquitinase activity"/>
    <property type="evidence" value="ECO:0007669"/>
    <property type="project" value="UniProtKB-EC"/>
</dbReference>
<reference evidence="11 12" key="1">
    <citation type="journal article" date="2011" name="Proc. Natl. Acad. Sci. U.S.A.">
        <title>Evolutionary erosion of yeast sex chromosomes by mating-type switching accidents.</title>
        <authorList>
            <person name="Gordon J.L."/>
            <person name="Armisen D."/>
            <person name="Proux-Wera E."/>
            <person name="Oheigeartaigh S.S."/>
            <person name="Byrne K.P."/>
            <person name="Wolfe K.H."/>
        </authorList>
    </citation>
    <scope>NUCLEOTIDE SEQUENCE [LARGE SCALE GENOMIC DNA]</scope>
    <source>
        <strain evidence="12">ATCC 10597 / BCRC 20456 / CBS 421 / NBRC 0211 / NRRL Y-12639</strain>
    </source>
</reference>
<organism evidence="11 12">
    <name type="scientific">Naumovozyma dairenensis (strain ATCC 10597 / BCRC 20456 / CBS 421 / NBRC 0211 / NRRL Y-12639)</name>
    <name type="common">Saccharomyces dairenensis</name>
    <dbReference type="NCBI Taxonomy" id="1071378"/>
    <lineage>
        <taxon>Eukaryota</taxon>
        <taxon>Fungi</taxon>
        <taxon>Dikarya</taxon>
        <taxon>Ascomycota</taxon>
        <taxon>Saccharomycotina</taxon>
        <taxon>Saccharomycetes</taxon>
        <taxon>Saccharomycetales</taxon>
        <taxon>Saccharomycetaceae</taxon>
        <taxon>Naumovozyma</taxon>
    </lineage>
</organism>
<dbReference type="OrthoDB" id="289038at2759"/>
<dbReference type="GO" id="GO:0005730">
    <property type="term" value="C:nucleolus"/>
    <property type="evidence" value="ECO:0007669"/>
    <property type="project" value="EnsemblFungi"/>
</dbReference>
<dbReference type="AlphaFoldDB" id="G0WCZ8"/>
<dbReference type="HOGENOM" id="CLU_016013_1_1_1"/>
<evidence type="ECO:0000313" key="11">
    <source>
        <dbReference type="EMBL" id="CCD25659.1"/>
    </source>
</evidence>
<feature type="compositionally biased region" description="Low complexity" evidence="8">
    <location>
        <begin position="135"/>
        <end position="151"/>
    </location>
</feature>
<feature type="compositionally biased region" description="Acidic residues" evidence="8">
    <location>
        <begin position="310"/>
        <end position="329"/>
    </location>
</feature>
<dbReference type="EC" id="3.4.19.12" evidence="3"/>
<dbReference type="PANTHER" id="PTHR24006:SF758">
    <property type="entry name" value="UBIQUITIN CARBOXYL-TERMINAL HYDROLASE 36"/>
    <property type="match status" value="1"/>
</dbReference>
<name>G0WCZ8_NAUDC</name>
<keyword evidence="12" id="KW-1185">Reference proteome</keyword>
<evidence type="ECO:0000256" key="6">
    <source>
        <dbReference type="ARBA" id="ARBA00022801"/>
    </source>
</evidence>
<evidence type="ECO:0000256" key="3">
    <source>
        <dbReference type="ARBA" id="ARBA00012759"/>
    </source>
</evidence>
<dbReference type="MEROPS" id="C19.088"/>
<keyword evidence="6" id="KW-0378">Hydrolase</keyword>
<dbReference type="EMBL" id="HE580272">
    <property type="protein sequence ID" value="CCD25659.1"/>
    <property type="molecule type" value="Genomic_DNA"/>
</dbReference>
<feature type="compositionally biased region" description="Low complexity" evidence="8">
    <location>
        <begin position="161"/>
        <end position="176"/>
    </location>
</feature>
<dbReference type="STRING" id="1071378.G0WCZ8"/>
<feature type="compositionally biased region" description="Polar residues" evidence="8">
    <location>
        <begin position="641"/>
        <end position="657"/>
    </location>
</feature>
<dbReference type="GO" id="GO:0031509">
    <property type="term" value="P:subtelomeric heterochromatin formation"/>
    <property type="evidence" value="ECO:0007669"/>
    <property type="project" value="EnsemblFungi"/>
</dbReference>
<dbReference type="KEGG" id="ndi:NDAI_0F03410"/>
<keyword evidence="4" id="KW-0645">Protease</keyword>
<dbReference type="GO" id="GO:0000781">
    <property type="term" value="C:chromosome, telomeric region"/>
    <property type="evidence" value="ECO:0007669"/>
    <property type="project" value="GOC"/>
</dbReference>
<protein>
    <recommendedName>
        <fullName evidence="3">ubiquitinyl hydrolase 1</fullName>
        <ecNumber evidence="3">3.4.19.12</ecNumber>
    </recommendedName>
</protein>
<evidence type="ECO:0000256" key="4">
    <source>
        <dbReference type="ARBA" id="ARBA00022670"/>
    </source>
</evidence>
<dbReference type="PANTHER" id="PTHR24006">
    <property type="entry name" value="UBIQUITIN CARBOXYL-TERMINAL HYDROLASE"/>
    <property type="match status" value="1"/>
</dbReference>
<feature type="compositionally biased region" description="Low complexity" evidence="8">
    <location>
        <begin position="96"/>
        <end position="114"/>
    </location>
</feature>
<dbReference type="SUPFAM" id="SSF54001">
    <property type="entry name" value="Cysteine proteinases"/>
    <property type="match status" value="1"/>
</dbReference>
<feature type="region of interest" description="Disordered" evidence="8">
    <location>
        <begin position="346"/>
        <end position="403"/>
    </location>
</feature>
<dbReference type="InterPro" id="IPR001394">
    <property type="entry name" value="Peptidase_C19_UCH"/>
</dbReference>
<dbReference type="GO" id="GO:0043596">
    <property type="term" value="C:nuclear replication fork"/>
    <property type="evidence" value="ECO:0007669"/>
    <property type="project" value="EnsemblFungi"/>
</dbReference>
<dbReference type="InterPro" id="IPR028889">
    <property type="entry name" value="USP"/>
</dbReference>
<dbReference type="InterPro" id="IPR038765">
    <property type="entry name" value="Papain-like_cys_pep_sf"/>
</dbReference>
<dbReference type="GeneID" id="11496997"/>
<evidence type="ECO:0000256" key="7">
    <source>
        <dbReference type="ARBA" id="ARBA00022807"/>
    </source>
</evidence>
<keyword evidence="9" id="KW-0812">Transmembrane</keyword>
<dbReference type="GO" id="GO:0016579">
    <property type="term" value="P:protein deubiquitination"/>
    <property type="evidence" value="ECO:0007669"/>
    <property type="project" value="InterPro"/>
</dbReference>
<feature type="compositionally biased region" description="Acidic residues" evidence="8">
    <location>
        <begin position="360"/>
        <end position="375"/>
    </location>
</feature>
<keyword evidence="9" id="KW-1133">Transmembrane helix</keyword>
<feature type="region of interest" description="Disordered" evidence="8">
    <location>
        <begin position="202"/>
        <end position="333"/>
    </location>
</feature>
<dbReference type="Proteomes" id="UP000000689">
    <property type="component" value="Chromosome 6"/>
</dbReference>
<dbReference type="Gene3D" id="3.90.70.10">
    <property type="entry name" value="Cysteine proteinases"/>
    <property type="match status" value="1"/>
</dbReference>
<evidence type="ECO:0000256" key="5">
    <source>
        <dbReference type="ARBA" id="ARBA00022786"/>
    </source>
</evidence>
<dbReference type="GO" id="GO:0006508">
    <property type="term" value="P:proteolysis"/>
    <property type="evidence" value="ECO:0007669"/>
    <property type="project" value="UniProtKB-KW"/>
</dbReference>
<dbReference type="RefSeq" id="XP_003670902.1">
    <property type="nucleotide sequence ID" value="XM_003670854.1"/>
</dbReference>
<dbReference type="GO" id="GO:0033567">
    <property type="term" value="P:DNA replication, Okazaki fragment processing"/>
    <property type="evidence" value="ECO:0007669"/>
    <property type="project" value="EnsemblFungi"/>
</dbReference>
<gene>
    <name evidence="11" type="primary">NDAI0F03410</name>
    <name evidence="11" type="ordered locus">NDAI_0F03410</name>
</gene>
<dbReference type="InterPro" id="IPR050164">
    <property type="entry name" value="Peptidase_C19"/>
</dbReference>
<evidence type="ECO:0000256" key="1">
    <source>
        <dbReference type="ARBA" id="ARBA00000707"/>
    </source>
</evidence>
<evidence type="ECO:0000256" key="9">
    <source>
        <dbReference type="SAM" id="Phobius"/>
    </source>
</evidence>
<feature type="domain" description="USP" evidence="10">
    <location>
        <begin position="442"/>
        <end position="820"/>
    </location>
</feature>
<keyword evidence="9" id="KW-0472">Membrane</keyword>
<dbReference type="eggNOG" id="KOG1870">
    <property type="taxonomic scope" value="Eukaryota"/>
</dbReference>
<dbReference type="PROSITE" id="PS00973">
    <property type="entry name" value="USP_2"/>
    <property type="match status" value="1"/>
</dbReference>
<feature type="region of interest" description="Disordered" evidence="8">
    <location>
        <begin position="52"/>
        <end position="183"/>
    </location>
</feature>